<feature type="compositionally biased region" description="Basic and acidic residues" evidence="1">
    <location>
        <begin position="167"/>
        <end position="176"/>
    </location>
</feature>
<accession>A0AA39YQG0</accession>
<reference evidence="2" key="1">
    <citation type="submission" date="2023-06" db="EMBL/GenBank/DDBJ databases">
        <title>Genome-scale phylogeny and comparative genomics of the fungal order Sordariales.</title>
        <authorList>
            <consortium name="Lawrence Berkeley National Laboratory"/>
            <person name="Hensen N."/>
            <person name="Bonometti L."/>
            <person name="Westerberg I."/>
            <person name="Brannstrom I.O."/>
            <person name="Guillou S."/>
            <person name="Cros-Aarteil S."/>
            <person name="Calhoun S."/>
            <person name="Haridas S."/>
            <person name="Kuo A."/>
            <person name="Mondo S."/>
            <person name="Pangilinan J."/>
            <person name="Riley R."/>
            <person name="Labutti K."/>
            <person name="Andreopoulos B."/>
            <person name="Lipzen A."/>
            <person name="Chen C."/>
            <person name="Yanf M."/>
            <person name="Daum C."/>
            <person name="Ng V."/>
            <person name="Clum A."/>
            <person name="Steindorff A."/>
            <person name="Ohm R."/>
            <person name="Martin F."/>
            <person name="Silar P."/>
            <person name="Natvig D."/>
            <person name="Lalanne C."/>
            <person name="Gautier V."/>
            <person name="Ament-Velasquez S.L."/>
            <person name="Kruys A."/>
            <person name="Hutchinson M.I."/>
            <person name="Powell A.J."/>
            <person name="Barry K."/>
            <person name="Miller A.N."/>
            <person name="Grigoriev I.V."/>
            <person name="Debuchy R."/>
            <person name="Gladieux P."/>
            <person name="Thoren M.H."/>
            <person name="Johannesson H."/>
        </authorList>
    </citation>
    <scope>NUCLEOTIDE SEQUENCE</scope>
    <source>
        <strain evidence="2">SMH2532-1</strain>
    </source>
</reference>
<dbReference type="Proteomes" id="UP001174936">
    <property type="component" value="Unassembled WGS sequence"/>
</dbReference>
<proteinExistence type="predicted"/>
<protein>
    <submittedName>
        <fullName evidence="2">Uncharacterized protein</fullName>
    </submittedName>
</protein>
<evidence type="ECO:0000313" key="3">
    <source>
        <dbReference type="Proteomes" id="UP001174936"/>
    </source>
</evidence>
<evidence type="ECO:0000256" key="1">
    <source>
        <dbReference type="SAM" id="MobiDB-lite"/>
    </source>
</evidence>
<feature type="region of interest" description="Disordered" evidence="1">
    <location>
        <begin position="35"/>
        <end position="188"/>
    </location>
</feature>
<name>A0AA39YQG0_9PEZI</name>
<dbReference type="AlphaFoldDB" id="A0AA39YQG0"/>
<organism evidence="2 3">
    <name type="scientific">Cercophora newfieldiana</name>
    <dbReference type="NCBI Taxonomy" id="92897"/>
    <lineage>
        <taxon>Eukaryota</taxon>
        <taxon>Fungi</taxon>
        <taxon>Dikarya</taxon>
        <taxon>Ascomycota</taxon>
        <taxon>Pezizomycotina</taxon>
        <taxon>Sordariomycetes</taxon>
        <taxon>Sordariomycetidae</taxon>
        <taxon>Sordariales</taxon>
        <taxon>Lasiosphaeriaceae</taxon>
        <taxon>Cercophora</taxon>
    </lineage>
</organism>
<keyword evidence="3" id="KW-1185">Reference proteome</keyword>
<feature type="compositionally biased region" description="Polar residues" evidence="1">
    <location>
        <begin position="75"/>
        <end position="84"/>
    </location>
</feature>
<feature type="compositionally biased region" description="Polar residues" evidence="1">
    <location>
        <begin position="35"/>
        <end position="68"/>
    </location>
</feature>
<dbReference type="EMBL" id="JAULSV010000001">
    <property type="protein sequence ID" value="KAK0656759.1"/>
    <property type="molecule type" value="Genomic_DNA"/>
</dbReference>
<gene>
    <name evidence="2" type="ORF">B0T16DRAFT_385417</name>
</gene>
<comment type="caution">
    <text evidence="2">The sequence shown here is derived from an EMBL/GenBank/DDBJ whole genome shotgun (WGS) entry which is preliminary data.</text>
</comment>
<evidence type="ECO:0000313" key="2">
    <source>
        <dbReference type="EMBL" id="KAK0656759.1"/>
    </source>
</evidence>
<sequence length="247" mass="26914">MSDNTRYTTSGWPFGAREDIEQQYSDLTWTSVVPSENRGSSLFGDQTQTASLSHTPTMGEPWSSTGTGESPRLYSYTQDHTQQGLPPFYEQVVDTEEAGPDASMSMLVEPSHSSGRSPLNDDGRTSQLSIPDSSSMSISMPAHMAGTSSEVVSRGASRTPKGRRRKQGDTRQESRGNPRTYLAGSNDVGAAMARVDSLFPARTERYTSNYPSELSDVDSPSEPDNGAGSDFVFIPSDGSEWDYCDQY</sequence>
<feature type="region of interest" description="Disordered" evidence="1">
    <location>
        <begin position="208"/>
        <end position="238"/>
    </location>
</feature>
<feature type="compositionally biased region" description="Low complexity" evidence="1">
    <location>
        <begin position="129"/>
        <end position="141"/>
    </location>
</feature>